<gene>
    <name evidence="2" type="ORF">Daesc_008032</name>
</gene>
<organism evidence="2 3">
    <name type="scientific">Daldinia eschscholtzii</name>
    <dbReference type="NCBI Taxonomy" id="292717"/>
    <lineage>
        <taxon>Eukaryota</taxon>
        <taxon>Fungi</taxon>
        <taxon>Dikarya</taxon>
        <taxon>Ascomycota</taxon>
        <taxon>Pezizomycotina</taxon>
        <taxon>Sordariomycetes</taxon>
        <taxon>Xylariomycetidae</taxon>
        <taxon>Xylariales</taxon>
        <taxon>Hypoxylaceae</taxon>
        <taxon>Daldinia</taxon>
    </lineage>
</organism>
<sequence>MAKLKSFTKQAKTKSKKEQKLESADDFQAAGVEFEEAAGKWRAGDAAKSMRFFRRAIDVYDQGLRKFPQSIDLAYNKARVQLEIATHPILVDELEQPQRAVLDEALASHRYTLQLDPENSDALFNASQVLTAIAELIATDEDEESGNEAEALKALREALELQGTCLGLQERKYQEFLELERFANEQNTSDKPATTAASKEASESGGGAEEDDEWFNVVEPVTSDTLIDTLLAQLGTLTTFCSILSSSPESAAPPNTLAWVEEISTGVINKIETISRDKHGGRLQEVALARANLVSAMLEAGYRSGKIDAETYGRELNSIFSKSEFEQSVEGLLAKARSLLALSSALGDSDNGDAESQSTLRWNVLTVSISSLKSASAIRGISQEDLVATHLLRGDASLYLYSMAFPPVSHQTAIKTSSQNAKNAEVYYRNASRLTSDEEERDVASLKSTIAQYLQGYSQGNTQGGDISGLLVQASPRGQEWVMKELEEMMSENLVPQALFL</sequence>
<evidence type="ECO:0000313" key="3">
    <source>
        <dbReference type="Proteomes" id="UP001369815"/>
    </source>
</evidence>
<proteinExistence type="predicted"/>
<feature type="region of interest" description="Disordered" evidence="1">
    <location>
        <begin position="184"/>
        <end position="212"/>
    </location>
</feature>
<dbReference type="SUPFAM" id="SSF48452">
    <property type="entry name" value="TPR-like"/>
    <property type="match status" value="1"/>
</dbReference>
<dbReference type="Proteomes" id="UP001369815">
    <property type="component" value="Unassembled WGS sequence"/>
</dbReference>
<keyword evidence="3" id="KW-1185">Reference proteome</keyword>
<reference evidence="2 3" key="1">
    <citation type="journal article" date="2024" name="Front Chem Biol">
        <title>Unveiling the potential of Daldinia eschscholtzii MFLUCC 19-0629 through bioactivity and bioinformatics studies for enhanced sustainable agriculture production.</title>
        <authorList>
            <person name="Brooks S."/>
            <person name="Weaver J.A."/>
            <person name="Klomchit A."/>
            <person name="Alharthi S.A."/>
            <person name="Onlamun T."/>
            <person name="Nurani R."/>
            <person name="Vong T.K."/>
            <person name="Alberti F."/>
            <person name="Greco C."/>
        </authorList>
    </citation>
    <scope>NUCLEOTIDE SEQUENCE [LARGE SCALE GENOMIC DNA]</scope>
    <source>
        <strain evidence="2">MFLUCC 19-0629</strain>
    </source>
</reference>
<comment type="caution">
    <text evidence="2">The sequence shown here is derived from an EMBL/GenBank/DDBJ whole genome shotgun (WGS) entry which is preliminary data.</text>
</comment>
<dbReference type="AlphaFoldDB" id="A0AAX6MGE5"/>
<dbReference type="Gene3D" id="1.25.40.10">
    <property type="entry name" value="Tetratricopeptide repeat domain"/>
    <property type="match status" value="1"/>
</dbReference>
<dbReference type="EMBL" id="JBANMG010000007">
    <property type="protein sequence ID" value="KAK6951497.1"/>
    <property type="molecule type" value="Genomic_DNA"/>
</dbReference>
<feature type="region of interest" description="Disordered" evidence="1">
    <location>
        <begin position="1"/>
        <end position="24"/>
    </location>
</feature>
<protein>
    <submittedName>
        <fullName evidence="2">Uncharacterized protein</fullName>
    </submittedName>
</protein>
<dbReference type="InterPro" id="IPR011990">
    <property type="entry name" value="TPR-like_helical_dom_sf"/>
</dbReference>
<evidence type="ECO:0000313" key="2">
    <source>
        <dbReference type="EMBL" id="KAK6951497.1"/>
    </source>
</evidence>
<evidence type="ECO:0000256" key="1">
    <source>
        <dbReference type="SAM" id="MobiDB-lite"/>
    </source>
</evidence>
<feature type="compositionally biased region" description="Low complexity" evidence="1">
    <location>
        <begin position="1"/>
        <end position="10"/>
    </location>
</feature>
<name>A0AAX6MGE5_9PEZI</name>
<accession>A0AAX6MGE5</accession>